<evidence type="ECO:0000256" key="10">
    <source>
        <dbReference type="ARBA" id="ARBA00068521"/>
    </source>
</evidence>
<evidence type="ECO:0000313" key="14">
    <source>
        <dbReference type="EMBL" id="KAJ5087025.1"/>
    </source>
</evidence>
<evidence type="ECO:0000256" key="2">
    <source>
        <dbReference type="ARBA" id="ARBA00011524"/>
    </source>
</evidence>
<organism evidence="14 15">
    <name type="scientific">Penicillium alfredii</name>
    <dbReference type="NCBI Taxonomy" id="1506179"/>
    <lineage>
        <taxon>Eukaryota</taxon>
        <taxon>Fungi</taxon>
        <taxon>Dikarya</taxon>
        <taxon>Ascomycota</taxon>
        <taxon>Pezizomycotina</taxon>
        <taxon>Eurotiomycetes</taxon>
        <taxon>Eurotiomycetidae</taxon>
        <taxon>Eurotiales</taxon>
        <taxon>Aspergillaceae</taxon>
        <taxon>Penicillium</taxon>
    </lineage>
</organism>
<comment type="subcellular location">
    <subcellularLocation>
        <location evidence="1">Nucleus</location>
    </subcellularLocation>
</comment>
<dbReference type="Proteomes" id="UP001141434">
    <property type="component" value="Unassembled WGS sequence"/>
</dbReference>
<keyword evidence="3" id="KW-0507">mRNA processing</keyword>
<dbReference type="GeneID" id="81398026"/>
<name>A0A9W9ESD1_9EURO</name>
<evidence type="ECO:0000256" key="7">
    <source>
        <dbReference type="ARBA" id="ARBA00038266"/>
    </source>
</evidence>
<protein>
    <recommendedName>
        <fullName evidence="8">Pre-mRNA-splicing factor RSE1</fullName>
    </recommendedName>
    <alternativeName>
        <fullName evidence="10">Pre-mRNA-splicing factor rse1</fullName>
    </alternativeName>
</protein>
<dbReference type="Gene3D" id="2.130.10.10">
    <property type="entry name" value="YVTN repeat-like/Quinoprotein amine dehydrogenase"/>
    <property type="match status" value="3"/>
</dbReference>
<dbReference type="FunFam" id="2.130.10.10:FF:001143">
    <property type="entry name" value="Pre-mRNA-splicing factor rse-1, putative"/>
    <property type="match status" value="1"/>
</dbReference>
<dbReference type="Pfam" id="PF23726">
    <property type="entry name" value="Beta-prop_RSE1_2nd"/>
    <property type="match status" value="1"/>
</dbReference>
<evidence type="ECO:0000313" key="15">
    <source>
        <dbReference type="Proteomes" id="UP001141434"/>
    </source>
</evidence>
<feature type="domain" description="RSE1/DDB1/CPSF1 first beta-propeller" evidence="12">
    <location>
        <begin position="19"/>
        <end position="379"/>
    </location>
</feature>
<dbReference type="GO" id="GO:0008380">
    <property type="term" value="P:RNA splicing"/>
    <property type="evidence" value="ECO:0007669"/>
    <property type="project" value="UniProtKB-KW"/>
</dbReference>
<sequence>MATTSHMFMYSLTIQPPTAITQAILGQFSGTKEQQIVTASGSKLTIHRPDPSQGKVTPIFSQDVFGIIRTLAAFRLAGSNKDYIIIGSDSGRITIIEYIPAQNRFSRIHLETFGKSGIRRVVPGQYLAVDPKGRACLIASLEKNKLVYVLNRNSQAELTISSPLEAHKPQTLVFAMTALDVGYENPVFAALEVDYSEADQDPTGQAYEELEKVLVYYELDLGLNHVVRKWSDPVDRTASLLFQVPGGADGPSGVLVCAEDNVTYRHSNQDAFRVPIPRRSGPTENPERKRSIVSGVMHKMRGAFFFLLQTEDGDLFKLTLGMVEDDNGQLTGEVSSLRIKYFDTVPVATNLLILKSGFLYVASEAGNHHLYQFEKLGDDDEEIEFSSDNFSADPSIPCEPVYFHPRGAENLNLMESSNSLTPLIDSKIANLSEDDAPQIYSVCGTGARSTFRTLKHGLEVSEIVESELQTVPSAVWTTKLTRADEFDAYIVLSFANGTLVLGIGEIVEEVTDSGFLSTAPTLAVQQLGEDSLIQVHPRGIRHLLADRRVNEWPAPQHRSIVAAATNERQVAVALSSGEIVYFEMDVDGTLAEYDERRQLTGTVTCLSLGEVPEGRVRSNFLAVGCDDSTVRILSLDPDSTLENMSVQALTSAPSALNIMAMADSSSGGTTLYLHIGLYSGVYLRTVLDEVTGELSDTRTRFIGAKPVKLSQVSVKGQTAVLALSSRPWLGYSDIQTKGFMLTPLDYVGLEWGWNFSSEQCEEGMIGIQGRNLRIFSIDKLDNNMLQESIPLSYTPRRFLKHPEQPLFYVIESDNHVLSPATRERLIQDSQAKNGDAAVLPPKNLIVDPITAKSVVFTLDLEDNEAAVSIAAVPFSSQDDETFLIVGTAKDMAEDGRELEFIHKTKVDEPPLALLGFQGRLIAGIGSLLRVYDLGMKQLLRKCQAHVVPKTIVGLQTQGSRIVVSDIRESVTYVVYKYQENILIPFADDSIARWTTSTTMVDYETVAGGDKFGNLWLLRCPGKISEEADEDGSGAHLVHERGYLHGTPNRLELMVHYYAQDIPTSLHKTQLVAGGRDIIVWTGFQGTIGMFVPFVSREDVDFFQSLEMQLAAQQPPLAGRDHLIYRSYYAPAKGVIDGDLCELYFLLPNDTKLMIAADLDRSVREIERKISDMRTRVAY</sequence>
<dbReference type="GO" id="GO:0006397">
    <property type="term" value="P:mRNA processing"/>
    <property type="evidence" value="ECO:0007669"/>
    <property type="project" value="UniProtKB-KW"/>
</dbReference>
<dbReference type="AlphaFoldDB" id="A0A9W9ESD1"/>
<dbReference type="OrthoDB" id="436637at2759"/>
<evidence type="ECO:0000256" key="6">
    <source>
        <dbReference type="ARBA" id="ARBA00023242"/>
    </source>
</evidence>
<dbReference type="InterPro" id="IPR050358">
    <property type="entry name" value="RSE1/DDB1/CFT1"/>
</dbReference>
<evidence type="ECO:0000256" key="9">
    <source>
        <dbReference type="ARBA" id="ARBA00055157"/>
    </source>
</evidence>
<dbReference type="InterPro" id="IPR018846">
    <property type="entry name" value="Beta-prop_RSE1/DDB1/CPSF1_1st"/>
</dbReference>
<dbReference type="GO" id="GO:0005681">
    <property type="term" value="C:spliceosomal complex"/>
    <property type="evidence" value="ECO:0007669"/>
    <property type="project" value="UniProtKB-KW"/>
</dbReference>
<keyword evidence="15" id="KW-1185">Reference proteome</keyword>
<dbReference type="GO" id="GO:0003676">
    <property type="term" value="F:nucleic acid binding"/>
    <property type="evidence" value="ECO:0007669"/>
    <property type="project" value="InterPro"/>
</dbReference>
<dbReference type="PANTHER" id="PTHR10644">
    <property type="entry name" value="DNA REPAIR/RNA PROCESSING CPSF FAMILY"/>
    <property type="match status" value="1"/>
</dbReference>
<keyword evidence="6" id="KW-0539">Nucleus</keyword>
<accession>A0A9W9ESD1</accession>
<evidence type="ECO:0000256" key="4">
    <source>
        <dbReference type="ARBA" id="ARBA00022728"/>
    </source>
</evidence>
<keyword evidence="4" id="KW-0747">Spliceosome</keyword>
<keyword evidence="5" id="KW-0508">mRNA splicing</keyword>
<evidence type="ECO:0000259" key="11">
    <source>
        <dbReference type="Pfam" id="PF03178"/>
    </source>
</evidence>
<dbReference type="InterPro" id="IPR004871">
    <property type="entry name" value="RSE1/DDB1/CPSF1_C"/>
</dbReference>
<dbReference type="SUPFAM" id="SSF50969">
    <property type="entry name" value="YVTN repeat-like/Quinoprotein amine dehydrogenase"/>
    <property type="match status" value="1"/>
</dbReference>
<dbReference type="InterPro" id="IPR058543">
    <property type="entry name" value="Beta-prop_RSE1/DDB1/CPSF1_2nd"/>
</dbReference>
<comment type="caution">
    <text evidence="14">The sequence shown here is derived from an EMBL/GenBank/DDBJ whole genome shotgun (WGS) entry which is preliminary data.</text>
</comment>
<reference evidence="14" key="1">
    <citation type="submission" date="2022-11" db="EMBL/GenBank/DDBJ databases">
        <authorList>
            <person name="Petersen C."/>
        </authorList>
    </citation>
    <scope>NUCLEOTIDE SEQUENCE</scope>
    <source>
        <strain evidence="14">IBT 34128</strain>
    </source>
</reference>
<comment type="similarity">
    <text evidence="7">Belongs to the RSE1 family.</text>
</comment>
<dbReference type="InterPro" id="IPR011044">
    <property type="entry name" value="Quino_amine_DH_bsu"/>
</dbReference>
<feature type="domain" description="RSE1/DDB1/CPSF1 C-terminal" evidence="11">
    <location>
        <begin position="845"/>
        <end position="1144"/>
    </location>
</feature>
<evidence type="ECO:0000259" key="12">
    <source>
        <dbReference type="Pfam" id="PF10433"/>
    </source>
</evidence>
<dbReference type="InterPro" id="IPR015943">
    <property type="entry name" value="WD40/YVTN_repeat-like_dom_sf"/>
</dbReference>
<evidence type="ECO:0000256" key="3">
    <source>
        <dbReference type="ARBA" id="ARBA00022664"/>
    </source>
</evidence>
<proteinExistence type="inferred from homology"/>
<dbReference type="EMBL" id="JAPMSZ010000010">
    <property type="protein sequence ID" value="KAJ5087025.1"/>
    <property type="molecule type" value="Genomic_DNA"/>
</dbReference>
<dbReference type="Pfam" id="PF03178">
    <property type="entry name" value="CPSF_A"/>
    <property type="match status" value="1"/>
</dbReference>
<comment type="subunit">
    <text evidence="2">Associated with the spliceosome.</text>
</comment>
<dbReference type="RefSeq" id="XP_056509150.1">
    <property type="nucleotide sequence ID" value="XM_056658857.1"/>
</dbReference>
<comment type="function">
    <text evidence="9">Involved in pre-mRNA splicing and cell cycle control.</text>
</comment>
<evidence type="ECO:0000259" key="13">
    <source>
        <dbReference type="Pfam" id="PF23726"/>
    </source>
</evidence>
<evidence type="ECO:0000256" key="5">
    <source>
        <dbReference type="ARBA" id="ARBA00023187"/>
    </source>
</evidence>
<gene>
    <name evidence="14" type="ORF">NUU61_008332</name>
</gene>
<dbReference type="FunFam" id="2.130.10.10:FF:000068">
    <property type="entry name" value="Pre-mRNA-splicing factor rse1, variant"/>
    <property type="match status" value="1"/>
</dbReference>
<feature type="domain" description="RSE1/DDB1/CPSF1 second beta-propeller" evidence="13">
    <location>
        <begin position="461"/>
        <end position="777"/>
    </location>
</feature>
<evidence type="ECO:0000256" key="1">
    <source>
        <dbReference type="ARBA" id="ARBA00004123"/>
    </source>
</evidence>
<dbReference type="Pfam" id="PF10433">
    <property type="entry name" value="Beta-prop_RSE1_1st"/>
    <property type="match status" value="1"/>
</dbReference>
<evidence type="ECO:0000256" key="8">
    <source>
        <dbReference type="ARBA" id="ARBA00040134"/>
    </source>
</evidence>
<reference evidence="14" key="2">
    <citation type="journal article" date="2023" name="IMA Fungus">
        <title>Comparative genomic study of the Penicillium genus elucidates a diverse pangenome and 15 lateral gene transfer events.</title>
        <authorList>
            <person name="Petersen C."/>
            <person name="Sorensen T."/>
            <person name="Nielsen M.R."/>
            <person name="Sondergaard T.E."/>
            <person name="Sorensen J.L."/>
            <person name="Fitzpatrick D.A."/>
            <person name="Frisvad J.C."/>
            <person name="Nielsen K.L."/>
        </authorList>
    </citation>
    <scope>NUCLEOTIDE SEQUENCE</scope>
    <source>
        <strain evidence="14">IBT 34128</strain>
    </source>
</reference>